<reference evidence="1" key="2">
    <citation type="journal article" date="2015" name="Data Brief">
        <title>Shoot transcriptome of the giant reed, Arundo donax.</title>
        <authorList>
            <person name="Barrero R.A."/>
            <person name="Guerrero F.D."/>
            <person name="Moolhuijzen P."/>
            <person name="Goolsby J.A."/>
            <person name="Tidwell J."/>
            <person name="Bellgard S.E."/>
            <person name="Bellgard M.I."/>
        </authorList>
    </citation>
    <scope>NUCLEOTIDE SEQUENCE</scope>
    <source>
        <tissue evidence="1">Shoot tissue taken approximately 20 cm above the soil surface</tissue>
    </source>
</reference>
<dbReference type="EMBL" id="GBRH01237114">
    <property type="protein sequence ID" value="JAD60781.1"/>
    <property type="molecule type" value="Transcribed_RNA"/>
</dbReference>
<sequence>MLAANMTPLCMLPALGI</sequence>
<evidence type="ECO:0000313" key="1">
    <source>
        <dbReference type="EMBL" id="JAD60781.1"/>
    </source>
</evidence>
<organism evidence="1">
    <name type="scientific">Arundo donax</name>
    <name type="common">Giant reed</name>
    <name type="synonym">Donax arundinaceus</name>
    <dbReference type="NCBI Taxonomy" id="35708"/>
    <lineage>
        <taxon>Eukaryota</taxon>
        <taxon>Viridiplantae</taxon>
        <taxon>Streptophyta</taxon>
        <taxon>Embryophyta</taxon>
        <taxon>Tracheophyta</taxon>
        <taxon>Spermatophyta</taxon>
        <taxon>Magnoliopsida</taxon>
        <taxon>Liliopsida</taxon>
        <taxon>Poales</taxon>
        <taxon>Poaceae</taxon>
        <taxon>PACMAD clade</taxon>
        <taxon>Arundinoideae</taxon>
        <taxon>Arundineae</taxon>
        <taxon>Arundo</taxon>
    </lineage>
</organism>
<proteinExistence type="predicted"/>
<name>A0A0A9BBR7_ARUDO</name>
<reference evidence="1" key="1">
    <citation type="submission" date="2014-09" db="EMBL/GenBank/DDBJ databases">
        <authorList>
            <person name="Magalhaes I.L.F."/>
            <person name="Oliveira U."/>
            <person name="Santos F.R."/>
            <person name="Vidigal T.H.D.A."/>
            <person name="Brescovit A.D."/>
            <person name="Santos A.J."/>
        </authorList>
    </citation>
    <scope>NUCLEOTIDE SEQUENCE</scope>
    <source>
        <tissue evidence="1">Shoot tissue taken approximately 20 cm above the soil surface</tissue>
    </source>
</reference>
<accession>A0A0A9BBR7</accession>
<protein>
    <submittedName>
        <fullName evidence="1">Uncharacterized protein</fullName>
    </submittedName>
</protein>
<dbReference type="AlphaFoldDB" id="A0A0A9BBR7"/>